<organism evidence="2 3">
    <name type="scientific">Brunnivagina elsteri CCALA 953</name>
    <dbReference type="NCBI Taxonomy" id="987040"/>
    <lineage>
        <taxon>Bacteria</taxon>
        <taxon>Bacillati</taxon>
        <taxon>Cyanobacteriota</taxon>
        <taxon>Cyanophyceae</taxon>
        <taxon>Nostocales</taxon>
        <taxon>Calotrichaceae</taxon>
        <taxon>Brunnivagina</taxon>
    </lineage>
</organism>
<dbReference type="GO" id="GO:0004197">
    <property type="term" value="F:cysteine-type endopeptidase activity"/>
    <property type="evidence" value="ECO:0007669"/>
    <property type="project" value="InterPro"/>
</dbReference>
<dbReference type="EMBL" id="NTFS01000076">
    <property type="protein sequence ID" value="PAX57129.1"/>
    <property type="molecule type" value="Genomic_DNA"/>
</dbReference>
<name>A0A2A2TKR2_9CYAN</name>
<comment type="caution">
    <text evidence="2">The sequence shown here is derived from an EMBL/GenBank/DDBJ whole genome shotgun (WGS) entry which is preliminary data.</text>
</comment>
<reference evidence="2 3" key="1">
    <citation type="submission" date="2017-08" db="EMBL/GenBank/DDBJ databases">
        <title>Draft genome sequence of filamentous cyanobacterium Calothrix elsteri CCALA 953.</title>
        <authorList>
            <person name="Gagunashvili A.N."/>
            <person name="Elster J."/>
            <person name="Andresson O.S."/>
        </authorList>
    </citation>
    <scope>NUCLEOTIDE SEQUENCE [LARGE SCALE GENOMIC DNA]</scope>
    <source>
        <strain evidence="2 3">CCALA 953</strain>
    </source>
</reference>
<keyword evidence="3" id="KW-1185">Reference proteome</keyword>
<dbReference type="GO" id="GO:0006508">
    <property type="term" value="P:proteolysis"/>
    <property type="evidence" value="ECO:0007669"/>
    <property type="project" value="InterPro"/>
</dbReference>
<feature type="domain" description="Peptidase C14 caspase" evidence="1">
    <location>
        <begin position="8"/>
        <end position="255"/>
    </location>
</feature>
<dbReference type="InterPro" id="IPR011600">
    <property type="entry name" value="Pept_C14_caspase"/>
</dbReference>
<protein>
    <submittedName>
        <fullName evidence="2">Peptidase C14 caspase catalytic subunit p20</fullName>
    </submittedName>
</protein>
<dbReference type="InterPro" id="IPR029030">
    <property type="entry name" value="Caspase-like_dom_sf"/>
</dbReference>
<evidence type="ECO:0000259" key="1">
    <source>
        <dbReference type="Pfam" id="PF00656"/>
    </source>
</evidence>
<dbReference type="Gene3D" id="3.40.50.1460">
    <property type="match status" value="1"/>
</dbReference>
<dbReference type="OrthoDB" id="161433at2"/>
<sequence length="323" mass="34965">MSNILSHNYALLIGVGECEEPKLSLPTTVKDIEAVKTLLTNEKLCGYIDNNQHLRLLSNAIATSANILDGLNWLKQQTENDPEATIFIYYSGHGCLDASGDYYLIPHETDRADITDTALPATQFNAALQQIPAKQLLVIIDSCHAQGMASSKEGDTKNRPPLPKGFTQTALPKNIIQQGTGKVVFTSSTGNQSSWIRPDGKMSVYTYHLLEALQGAANQPGDKVVRVSHLMNYLSKTVPESAQDLCKAEQTPFFDFATEDFAVALLCGGKGLATAGWDKQEAEETIRGIVNNLAVNNSDVGTIITVTGDNTTFGNISSNKSKE</sequence>
<proteinExistence type="predicted"/>
<dbReference type="Pfam" id="PF00656">
    <property type="entry name" value="Peptidase_C14"/>
    <property type="match status" value="1"/>
</dbReference>
<dbReference type="Proteomes" id="UP000218238">
    <property type="component" value="Unassembled WGS sequence"/>
</dbReference>
<gene>
    <name evidence="2" type="ORF">CK510_09480</name>
</gene>
<dbReference type="AlphaFoldDB" id="A0A2A2TKR2"/>
<dbReference type="SUPFAM" id="SSF52129">
    <property type="entry name" value="Caspase-like"/>
    <property type="match status" value="1"/>
</dbReference>
<accession>A0A2A2TKR2</accession>
<evidence type="ECO:0000313" key="2">
    <source>
        <dbReference type="EMBL" id="PAX57129.1"/>
    </source>
</evidence>
<evidence type="ECO:0000313" key="3">
    <source>
        <dbReference type="Proteomes" id="UP000218238"/>
    </source>
</evidence>